<protein>
    <submittedName>
        <fullName evidence="1">Uncharacterized protein</fullName>
    </submittedName>
</protein>
<accession>A0A9Q0SIP2</accession>
<evidence type="ECO:0000313" key="2">
    <source>
        <dbReference type="Proteomes" id="UP001151532"/>
    </source>
</evidence>
<name>A0A9Q0SIP2_SALPP</name>
<evidence type="ECO:0000313" key="1">
    <source>
        <dbReference type="EMBL" id="KAJ6679219.1"/>
    </source>
</evidence>
<gene>
    <name evidence="1" type="ORF">OIU79_019056</name>
</gene>
<dbReference type="AlphaFoldDB" id="A0A9Q0SIP2"/>
<comment type="caution">
    <text evidence="1">The sequence shown here is derived from an EMBL/GenBank/DDBJ whole genome shotgun (WGS) entry which is preliminary data.</text>
</comment>
<dbReference type="Proteomes" id="UP001151532">
    <property type="component" value="Chromosome 14"/>
</dbReference>
<organism evidence="1 2">
    <name type="scientific">Salix purpurea</name>
    <name type="common">Purple osier willow</name>
    <dbReference type="NCBI Taxonomy" id="77065"/>
    <lineage>
        <taxon>Eukaryota</taxon>
        <taxon>Viridiplantae</taxon>
        <taxon>Streptophyta</taxon>
        <taxon>Embryophyta</taxon>
        <taxon>Tracheophyta</taxon>
        <taxon>Spermatophyta</taxon>
        <taxon>Magnoliopsida</taxon>
        <taxon>eudicotyledons</taxon>
        <taxon>Gunneridae</taxon>
        <taxon>Pentapetalae</taxon>
        <taxon>rosids</taxon>
        <taxon>fabids</taxon>
        <taxon>Malpighiales</taxon>
        <taxon>Salicaceae</taxon>
        <taxon>Saliceae</taxon>
        <taxon>Salix</taxon>
    </lineage>
</organism>
<proteinExistence type="predicted"/>
<dbReference type="EMBL" id="JAPFFK010000020">
    <property type="protein sequence ID" value="KAJ6679219.1"/>
    <property type="molecule type" value="Genomic_DNA"/>
</dbReference>
<reference evidence="1" key="1">
    <citation type="submission" date="2022-11" db="EMBL/GenBank/DDBJ databases">
        <authorList>
            <person name="Hyden B.L."/>
            <person name="Feng K."/>
            <person name="Yates T."/>
            <person name="Jawdy S."/>
            <person name="Smart L.B."/>
            <person name="Muchero W."/>
        </authorList>
    </citation>
    <scope>NUCLEOTIDE SEQUENCE</scope>
    <source>
        <tissue evidence="1">Shoot tip</tissue>
    </source>
</reference>
<reference evidence="1" key="2">
    <citation type="journal article" date="2023" name="Int. J. Mol. Sci.">
        <title>De Novo Assembly and Annotation of 11 Diverse Shrub Willow (Salix) Genomes Reveals Novel Gene Organization in Sex-Linked Regions.</title>
        <authorList>
            <person name="Hyden B."/>
            <person name="Feng K."/>
            <person name="Yates T.B."/>
            <person name="Jawdy S."/>
            <person name="Cereghino C."/>
            <person name="Smart L.B."/>
            <person name="Muchero W."/>
        </authorList>
    </citation>
    <scope>NUCLEOTIDE SEQUENCE</scope>
    <source>
        <tissue evidence="1">Shoot tip</tissue>
    </source>
</reference>
<keyword evidence="2" id="KW-1185">Reference proteome</keyword>
<sequence length="94" mass="10524">MDNIKSMKSSSPLVVPESFSSACALLTIFQEYDLCFLLSFSLPSQLLPNPSILKMEVHQTLQTFPTALKMFSVNLSIHHSAFPLYDLHNPHIAC</sequence>